<proteinExistence type="predicted"/>
<dbReference type="GO" id="GO:0005886">
    <property type="term" value="C:plasma membrane"/>
    <property type="evidence" value="ECO:0007669"/>
    <property type="project" value="UniProtKB-SubCell"/>
</dbReference>
<dbReference type="CDD" id="cd17339">
    <property type="entry name" value="MFS_NIMT_CynX_like"/>
    <property type="match status" value="1"/>
</dbReference>
<evidence type="ECO:0000259" key="6">
    <source>
        <dbReference type="PROSITE" id="PS50850"/>
    </source>
</evidence>
<feature type="transmembrane region" description="Helical" evidence="5">
    <location>
        <begin position="350"/>
        <end position="372"/>
    </location>
</feature>
<evidence type="ECO:0000256" key="5">
    <source>
        <dbReference type="SAM" id="Phobius"/>
    </source>
</evidence>
<organism evidence="7 8">
    <name type="scientific">Acrocarpospora phusangensis</name>
    <dbReference type="NCBI Taxonomy" id="1070424"/>
    <lineage>
        <taxon>Bacteria</taxon>
        <taxon>Bacillati</taxon>
        <taxon>Actinomycetota</taxon>
        <taxon>Actinomycetes</taxon>
        <taxon>Streptosporangiales</taxon>
        <taxon>Streptosporangiaceae</taxon>
        <taxon>Acrocarpospora</taxon>
    </lineage>
</organism>
<dbReference type="EMBL" id="BOOA01000145">
    <property type="protein sequence ID" value="GIH29657.1"/>
    <property type="molecule type" value="Genomic_DNA"/>
</dbReference>
<comment type="subcellular location">
    <subcellularLocation>
        <location evidence="1">Cell membrane</location>
        <topology evidence="1">Multi-pass membrane protein</topology>
    </subcellularLocation>
</comment>
<evidence type="ECO:0000313" key="7">
    <source>
        <dbReference type="EMBL" id="GIH29657.1"/>
    </source>
</evidence>
<dbReference type="RefSeq" id="WP_239162331.1">
    <property type="nucleotide sequence ID" value="NZ_BOOA01000145.1"/>
</dbReference>
<keyword evidence="2 5" id="KW-0812">Transmembrane</keyword>
<feature type="transmembrane region" description="Helical" evidence="5">
    <location>
        <begin position="151"/>
        <end position="172"/>
    </location>
</feature>
<dbReference type="PANTHER" id="PTHR23523">
    <property type="match status" value="1"/>
</dbReference>
<dbReference type="GO" id="GO:0022857">
    <property type="term" value="F:transmembrane transporter activity"/>
    <property type="evidence" value="ECO:0007669"/>
    <property type="project" value="InterPro"/>
</dbReference>
<evidence type="ECO:0000313" key="8">
    <source>
        <dbReference type="Proteomes" id="UP000640052"/>
    </source>
</evidence>
<feature type="transmembrane region" description="Helical" evidence="5">
    <location>
        <begin position="288"/>
        <end position="309"/>
    </location>
</feature>
<dbReference type="InterPro" id="IPR020846">
    <property type="entry name" value="MFS_dom"/>
</dbReference>
<evidence type="ECO:0000256" key="4">
    <source>
        <dbReference type="ARBA" id="ARBA00023136"/>
    </source>
</evidence>
<keyword evidence="3 5" id="KW-1133">Transmembrane helix</keyword>
<keyword evidence="8" id="KW-1185">Reference proteome</keyword>
<name>A0A919USW0_9ACTN</name>
<reference evidence="7" key="1">
    <citation type="submission" date="2021-01" db="EMBL/GenBank/DDBJ databases">
        <title>Whole genome shotgun sequence of Acrocarpospora phusangensis NBRC 108782.</title>
        <authorList>
            <person name="Komaki H."/>
            <person name="Tamura T."/>
        </authorList>
    </citation>
    <scope>NUCLEOTIDE SEQUENCE</scope>
    <source>
        <strain evidence="7">NBRC 108782</strain>
    </source>
</reference>
<dbReference type="Gene3D" id="1.20.1250.20">
    <property type="entry name" value="MFS general substrate transporter like domains"/>
    <property type="match status" value="2"/>
</dbReference>
<comment type="caution">
    <text evidence="7">The sequence shown here is derived from an EMBL/GenBank/DDBJ whole genome shotgun (WGS) entry which is preliminary data.</text>
</comment>
<gene>
    <name evidence="7" type="ORF">Aph01nite_79670</name>
</gene>
<feature type="transmembrane region" description="Helical" evidence="5">
    <location>
        <begin position="35"/>
        <end position="53"/>
    </location>
</feature>
<feature type="transmembrane region" description="Helical" evidence="5">
    <location>
        <begin position="262"/>
        <end position="282"/>
    </location>
</feature>
<feature type="transmembrane region" description="Helical" evidence="5">
    <location>
        <begin position="65"/>
        <end position="83"/>
    </location>
</feature>
<dbReference type="InterPro" id="IPR036259">
    <property type="entry name" value="MFS_trans_sf"/>
</dbReference>
<feature type="transmembrane region" description="Helical" evidence="5">
    <location>
        <begin position="235"/>
        <end position="255"/>
    </location>
</feature>
<dbReference type="InterPro" id="IPR011701">
    <property type="entry name" value="MFS"/>
</dbReference>
<feature type="transmembrane region" description="Helical" evidence="5">
    <location>
        <begin position="89"/>
        <end position="110"/>
    </location>
</feature>
<dbReference type="SUPFAM" id="SSF103473">
    <property type="entry name" value="MFS general substrate transporter"/>
    <property type="match status" value="1"/>
</dbReference>
<evidence type="ECO:0000256" key="3">
    <source>
        <dbReference type="ARBA" id="ARBA00022989"/>
    </source>
</evidence>
<evidence type="ECO:0000256" key="1">
    <source>
        <dbReference type="ARBA" id="ARBA00004651"/>
    </source>
</evidence>
<protein>
    <submittedName>
        <fullName evidence="7">MFS transporter</fullName>
    </submittedName>
</protein>
<dbReference type="AlphaFoldDB" id="A0A919USW0"/>
<feature type="transmembrane region" description="Helical" evidence="5">
    <location>
        <begin position="197"/>
        <end position="223"/>
    </location>
</feature>
<accession>A0A919USW0</accession>
<sequence length="385" mass="39163">MLLTIGFVLAALNLRPALAGLSPLLGAIMDDLALGPAAGGAITTVMVVCLGLLGPAGPFLSTRFGLDRALLVGLLVLAAGAVLRSSDGLAGLYGGAVLVGTAIAIMNVVMPGLVKQHFPDKIGLVTGVYVSCLVTGAAGASALAVPVADAYGWRIAAGSTALLAVAAALVWLPQALRPIPVVSAGPRPFLRLMRSRVTWYVTVFMGVQSMSFYIMLAWLPTIFQDAGLAADQAGYLLSLTNLIQIAATLSVPVLAGRARSQVPHVTAAAVLTIAGYLGVLLAPATLPWLWMIILGIGQGASIALALLIITLRAPDPASVTALSAIAQSFGYLLAALGPLVIGLLNQLTGGWTWPLLLGLAVCVLQLVAGVIAGRPVVAEKGRSPG</sequence>
<dbReference type="Pfam" id="PF07690">
    <property type="entry name" value="MFS_1"/>
    <property type="match status" value="1"/>
</dbReference>
<dbReference type="PROSITE" id="PS50850">
    <property type="entry name" value="MFS"/>
    <property type="match status" value="1"/>
</dbReference>
<dbReference type="InterPro" id="IPR052524">
    <property type="entry name" value="MFS_Cyanate_Porter"/>
</dbReference>
<feature type="domain" description="Major facilitator superfamily (MFS) profile" evidence="6">
    <location>
        <begin position="1"/>
        <end position="377"/>
    </location>
</feature>
<evidence type="ECO:0000256" key="2">
    <source>
        <dbReference type="ARBA" id="ARBA00022692"/>
    </source>
</evidence>
<dbReference type="Proteomes" id="UP000640052">
    <property type="component" value="Unassembled WGS sequence"/>
</dbReference>
<feature type="transmembrane region" description="Helical" evidence="5">
    <location>
        <begin position="122"/>
        <end position="145"/>
    </location>
</feature>
<keyword evidence="4 5" id="KW-0472">Membrane</keyword>
<feature type="transmembrane region" description="Helical" evidence="5">
    <location>
        <begin position="321"/>
        <end position="344"/>
    </location>
</feature>
<dbReference type="PANTHER" id="PTHR23523:SF2">
    <property type="entry name" value="2-NITROIMIDAZOLE TRANSPORTER"/>
    <property type="match status" value="1"/>
</dbReference>